<dbReference type="Proteomes" id="UP001165083">
    <property type="component" value="Unassembled WGS sequence"/>
</dbReference>
<dbReference type="SUPFAM" id="SSF56672">
    <property type="entry name" value="DNA/RNA polymerases"/>
    <property type="match status" value="1"/>
</dbReference>
<comment type="caution">
    <text evidence="3">The sequence shown here is derived from an EMBL/GenBank/DDBJ whole genome shotgun (WGS) entry which is preliminary data.</text>
</comment>
<dbReference type="InterPro" id="IPR043502">
    <property type="entry name" value="DNA/RNA_pol_sf"/>
</dbReference>
<gene>
    <name evidence="3" type="ORF">Plil01_001442900</name>
</gene>
<protein>
    <submittedName>
        <fullName evidence="3">Unnamed protein product</fullName>
    </submittedName>
</protein>
<dbReference type="InterPro" id="IPR001969">
    <property type="entry name" value="Aspartic_peptidase_AS"/>
</dbReference>
<organism evidence="3 4">
    <name type="scientific">Phytophthora lilii</name>
    <dbReference type="NCBI Taxonomy" id="2077276"/>
    <lineage>
        <taxon>Eukaryota</taxon>
        <taxon>Sar</taxon>
        <taxon>Stramenopiles</taxon>
        <taxon>Oomycota</taxon>
        <taxon>Peronosporomycetes</taxon>
        <taxon>Peronosporales</taxon>
        <taxon>Peronosporaceae</taxon>
        <taxon>Phytophthora</taxon>
    </lineage>
</organism>
<dbReference type="EMBL" id="BSXW01001120">
    <property type="protein sequence ID" value="GMF33859.1"/>
    <property type="molecule type" value="Genomic_DNA"/>
</dbReference>
<feature type="domain" description="Reverse transcriptase" evidence="2">
    <location>
        <begin position="695"/>
        <end position="793"/>
    </location>
</feature>
<feature type="compositionally biased region" description="Acidic residues" evidence="1">
    <location>
        <begin position="955"/>
        <end position="964"/>
    </location>
</feature>
<sequence>MVAHAWKKFKDALALYEVNQYRRRVHKVSLSATPHSYRADQLALLRIPDADASGDTLRARQHAKARQGKAALGSSKYRQKAPTPPDAVKSAPTRKLHAVRATADSGSECESGSSGSESEGDLRRIYLASVEDQASEPPALQERVHATSDRAPTKTCARPRLQITSSRDASDAVFTLRLHETQRSGLLKTPDVSTLREEGSSIRSLPVRLPRLRRDPRCWKVPDGGVLQLDPSMKQSKVSEQEDLIDNTCELHGKRTAVMANLQKPDEFARVDVIMALDLLPGESRGYWKYHAPGKWFKQAKAVGKIDNEKADLLFDSGAEVSILDAAFACKVTLAGSLVYFFDVWVGEMSGQDAILGMDFMVPAGIRLVLADGTICLPDKIHIQLSGRRPLYGSHVRNVTLERHVEIGTAKSVEVPLRTQSSDQQTLWVTRGKHWVPKVIKGPDRTRYLQVTNISGEKLIFQSDTRRIRQIKTPEPSGPMVERRPTFDPPRSLLRSSPAAVSAVTVAAEKIVDDDEAEVNVKDTQDSKDANQALQPETPEIENTSTPPNLDQPSADRVAEEEQVCFSEGGNLYAEDVESQMAVLPEVTATTEEVKTEDIQVGDPGDSSTEEAEKLVQIIWRYRHLLIGKGNALPPAARGVVCDIDVGDAKPVAQRVRKVASLFREKLSNLIKGLLSVKIIRVSTSPWASPIVVIIKKNGVDIRLCIDYRLVNSLARLMVYPMPLINDLLEDMNKVLWFCSPDMASGFWVVRMTDRARQISAFITPFTLFEWLRMPFGLKNAPQIYQRLLNNALYGYLRITGDRSGADAVDVFTNGVPENLSISVAKRFWGHRKVDYLGHRVSVDGLEVHPKDLESLVNLPFPRTLRAMQFFLGSLNYYTRFIEDYVVYASILYELREIDFHEMNRAMQRSDKDHETGDDTPDRNAEEHSEWARAQVAFALLKNKIAAAPRRGDDQDNNEQDQEQNEEHVEDKQTEEQTGNDIESEDCASGISAVGLSTLIAINLHVRLRTTELLKGPQRPVTRFNVLSDWTDVTEETRLKGLQSITGSAMIDDDIVGDWEIQSDNDSLAHQNGDSNLQASDSDTSYDGQELELPLSRGSADDPHPEPVHLPST</sequence>
<reference evidence="3" key="1">
    <citation type="submission" date="2023-04" db="EMBL/GenBank/DDBJ databases">
        <title>Phytophthora lilii NBRC 32176.</title>
        <authorList>
            <person name="Ichikawa N."/>
            <person name="Sato H."/>
            <person name="Tonouchi N."/>
        </authorList>
    </citation>
    <scope>NUCLEOTIDE SEQUENCE</scope>
    <source>
        <strain evidence="3">NBRC 32176</strain>
    </source>
</reference>
<proteinExistence type="predicted"/>
<feature type="compositionally biased region" description="Basic and acidic residues" evidence="1">
    <location>
        <begin position="965"/>
        <end position="975"/>
    </location>
</feature>
<dbReference type="Gene3D" id="3.10.10.10">
    <property type="entry name" value="HIV Type 1 Reverse Transcriptase, subunit A, domain 1"/>
    <property type="match status" value="1"/>
</dbReference>
<accession>A0A9W6X910</accession>
<name>A0A9W6X910_9STRA</name>
<keyword evidence="4" id="KW-1185">Reference proteome</keyword>
<evidence type="ECO:0000256" key="1">
    <source>
        <dbReference type="SAM" id="MobiDB-lite"/>
    </source>
</evidence>
<feature type="region of interest" description="Disordered" evidence="1">
    <location>
        <begin position="63"/>
        <end position="154"/>
    </location>
</feature>
<evidence type="ECO:0000313" key="4">
    <source>
        <dbReference type="Proteomes" id="UP001165083"/>
    </source>
</evidence>
<evidence type="ECO:0000259" key="2">
    <source>
        <dbReference type="Pfam" id="PF00078"/>
    </source>
</evidence>
<dbReference type="Gene3D" id="3.30.70.270">
    <property type="match status" value="2"/>
</dbReference>
<dbReference type="GO" id="GO:0006508">
    <property type="term" value="P:proteolysis"/>
    <property type="evidence" value="ECO:0007669"/>
    <property type="project" value="InterPro"/>
</dbReference>
<feature type="compositionally biased region" description="Polar residues" evidence="1">
    <location>
        <begin position="1067"/>
        <end position="1087"/>
    </location>
</feature>
<feature type="region of interest" description="Disordered" evidence="1">
    <location>
        <begin position="470"/>
        <end position="499"/>
    </location>
</feature>
<dbReference type="PANTHER" id="PTHR33064:SF37">
    <property type="entry name" value="RIBONUCLEASE H"/>
    <property type="match status" value="1"/>
</dbReference>
<feature type="compositionally biased region" description="Low complexity" evidence="1">
    <location>
        <begin position="105"/>
        <end position="117"/>
    </location>
</feature>
<feature type="compositionally biased region" description="Polar residues" evidence="1">
    <location>
        <begin position="530"/>
        <end position="552"/>
    </location>
</feature>
<dbReference type="CDD" id="cd01647">
    <property type="entry name" value="RT_LTR"/>
    <property type="match status" value="1"/>
</dbReference>
<feature type="compositionally biased region" description="Basic and acidic residues" evidence="1">
    <location>
        <begin position="142"/>
        <end position="152"/>
    </location>
</feature>
<dbReference type="OrthoDB" id="111422at2759"/>
<dbReference type="Pfam" id="PF00078">
    <property type="entry name" value="RVT_1"/>
    <property type="match status" value="1"/>
</dbReference>
<feature type="region of interest" description="Disordered" evidence="1">
    <location>
        <begin position="516"/>
        <end position="562"/>
    </location>
</feature>
<dbReference type="InterPro" id="IPR000477">
    <property type="entry name" value="RT_dom"/>
</dbReference>
<dbReference type="PROSITE" id="PS00141">
    <property type="entry name" value="ASP_PROTEASE"/>
    <property type="match status" value="1"/>
</dbReference>
<feature type="compositionally biased region" description="Basic and acidic residues" evidence="1">
    <location>
        <begin position="519"/>
        <end position="529"/>
    </location>
</feature>
<feature type="region of interest" description="Disordered" evidence="1">
    <location>
        <begin position="948"/>
        <end position="985"/>
    </location>
</feature>
<dbReference type="InterPro" id="IPR051320">
    <property type="entry name" value="Viral_Replic_Matur_Polypro"/>
</dbReference>
<feature type="region of interest" description="Disordered" evidence="1">
    <location>
        <begin position="1067"/>
        <end position="1113"/>
    </location>
</feature>
<feature type="region of interest" description="Disordered" evidence="1">
    <location>
        <begin position="907"/>
        <end position="928"/>
    </location>
</feature>
<dbReference type="GO" id="GO:0004190">
    <property type="term" value="F:aspartic-type endopeptidase activity"/>
    <property type="evidence" value="ECO:0007669"/>
    <property type="project" value="InterPro"/>
</dbReference>
<dbReference type="AlphaFoldDB" id="A0A9W6X910"/>
<dbReference type="InterPro" id="IPR043128">
    <property type="entry name" value="Rev_trsase/Diguanyl_cyclase"/>
</dbReference>
<evidence type="ECO:0000313" key="3">
    <source>
        <dbReference type="EMBL" id="GMF33859.1"/>
    </source>
</evidence>
<dbReference type="PANTHER" id="PTHR33064">
    <property type="entry name" value="POL PROTEIN"/>
    <property type="match status" value="1"/>
</dbReference>